<gene>
    <name evidence="10" type="ORF">CYJ10_25980</name>
</gene>
<dbReference type="InterPro" id="IPR050736">
    <property type="entry name" value="Sensor_HK_Regulatory"/>
</dbReference>
<dbReference type="SMART" id="SM00388">
    <property type="entry name" value="HisKA"/>
    <property type="match status" value="1"/>
</dbReference>
<dbReference type="Gene3D" id="1.10.287.130">
    <property type="match status" value="1"/>
</dbReference>
<dbReference type="SUPFAM" id="SSF47384">
    <property type="entry name" value="Homodimeric domain of signal transducing histidine kinase"/>
    <property type="match status" value="1"/>
</dbReference>
<keyword evidence="4" id="KW-0808">Transferase</keyword>
<evidence type="ECO:0000256" key="6">
    <source>
        <dbReference type="ARBA" id="ARBA00023012"/>
    </source>
</evidence>
<feature type="region of interest" description="Disordered" evidence="8">
    <location>
        <begin position="292"/>
        <end position="316"/>
    </location>
</feature>
<dbReference type="EC" id="2.7.13.3" evidence="2"/>
<dbReference type="STRING" id="82633.GCA_000974605_04867"/>
<evidence type="ECO:0000256" key="8">
    <source>
        <dbReference type="SAM" id="MobiDB-lite"/>
    </source>
</evidence>
<dbReference type="PANTHER" id="PTHR43711">
    <property type="entry name" value="TWO-COMPONENT HISTIDINE KINASE"/>
    <property type="match status" value="1"/>
</dbReference>
<dbReference type="EMBL" id="PJRP01000016">
    <property type="protein sequence ID" value="PLP97702.1"/>
    <property type="molecule type" value="Genomic_DNA"/>
</dbReference>
<dbReference type="CDD" id="cd00082">
    <property type="entry name" value="HisKA"/>
    <property type="match status" value="1"/>
</dbReference>
<comment type="catalytic activity">
    <reaction evidence="1">
        <text>ATP + protein L-histidine = ADP + protein N-phospho-L-histidine.</text>
        <dbReference type="EC" id="2.7.13.3"/>
    </reaction>
</comment>
<dbReference type="InterPro" id="IPR036097">
    <property type="entry name" value="HisK_dim/P_sf"/>
</dbReference>
<dbReference type="InterPro" id="IPR003661">
    <property type="entry name" value="HisK_dim/P_dom"/>
</dbReference>
<evidence type="ECO:0000313" key="11">
    <source>
        <dbReference type="Proteomes" id="UP000234341"/>
    </source>
</evidence>
<dbReference type="AlphaFoldDB" id="A0A2N5C656"/>
<evidence type="ECO:0000256" key="5">
    <source>
        <dbReference type="ARBA" id="ARBA00022777"/>
    </source>
</evidence>
<dbReference type="SMART" id="SM00387">
    <property type="entry name" value="HATPase_c"/>
    <property type="match status" value="1"/>
</dbReference>
<dbReference type="Gene3D" id="3.30.565.10">
    <property type="entry name" value="Histidine kinase-like ATPase, C-terminal domain"/>
    <property type="match status" value="1"/>
</dbReference>
<dbReference type="SUPFAM" id="SSF55874">
    <property type="entry name" value="ATPase domain of HSP90 chaperone/DNA topoisomerase II/histidine kinase"/>
    <property type="match status" value="1"/>
</dbReference>
<dbReference type="InterPro" id="IPR004358">
    <property type="entry name" value="Sig_transdc_His_kin-like_C"/>
</dbReference>
<name>A0A2N5C656_9BURK</name>
<evidence type="ECO:0000256" key="2">
    <source>
        <dbReference type="ARBA" id="ARBA00012438"/>
    </source>
</evidence>
<feature type="domain" description="Histidine kinase" evidence="9">
    <location>
        <begin position="72"/>
        <end position="291"/>
    </location>
</feature>
<accession>A0A2N5C656</accession>
<evidence type="ECO:0000313" key="10">
    <source>
        <dbReference type="EMBL" id="PLP97702.1"/>
    </source>
</evidence>
<keyword evidence="3" id="KW-0597">Phosphoprotein</keyword>
<dbReference type="PROSITE" id="PS50109">
    <property type="entry name" value="HIS_KIN"/>
    <property type="match status" value="1"/>
</dbReference>
<dbReference type="PRINTS" id="PR00344">
    <property type="entry name" value="BCTRLSENSOR"/>
</dbReference>
<sequence>MPDQPKPSTPPAPPDTVAALRAALDARTQEVEALRAEIEETNRGVLALYSELDIQAEQLRHATELKSRFLAYMSHEFRTPIVSIQSITRLLMDRVDGPLTPEQERQVGFVRDTAAEFAEMVGDLLDLARLEAGRVEVSPAWFDMVALFDALRGMFKPVLTNPDVSLIFEAPHDVPKLFSDNRKLSQILRNYISNALKFTPSGEVRVSATCDTPDTITFSVRDTGIGIPPESHGEVFQDFVQIDSPLQRRYRGSGLGLALSKRLAELLGGHVGFESDVGVGSRFYVTLPTTYPTPATARASERPAGPATASGDDHAG</sequence>
<protein>
    <recommendedName>
        <fullName evidence="2">histidine kinase</fullName>
        <ecNumber evidence="2">2.7.13.3</ecNumber>
    </recommendedName>
</protein>
<keyword evidence="6" id="KW-0902">Two-component regulatory system</keyword>
<proteinExistence type="predicted"/>
<comment type="caution">
    <text evidence="10">The sequence shown here is derived from an EMBL/GenBank/DDBJ whole genome shotgun (WGS) entry which is preliminary data.</text>
</comment>
<dbReference type="InterPro" id="IPR003594">
    <property type="entry name" value="HATPase_dom"/>
</dbReference>
<dbReference type="Proteomes" id="UP000234341">
    <property type="component" value="Unassembled WGS sequence"/>
</dbReference>
<dbReference type="GO" id="GO:0000155">
    <property type="term" value="F:phosphorelay sensor kinase activity"/>
    <property type="evidence" value="ECO:0007669"/>
    <property type="project" value="InterPro"/>
</dbReference>
<keyword evidence="5 10" id="KW-0418">Kinase</keyword>
<dbReference type="PANTHER" id="PTHR43711:SF31">
    <property type="entry name" value="HISTIDINE KINASE"/>
    <property type="match status" value="1"/>
</dbReference>
<dbReference type="InterPro" id="IPR036890">
    <property type="entry name" value="HATPase_C_sf"/>
</dbReference>
<evidence type="ECO:0000256" key="3">
    <source>
        <dbReference type="ARBA" id="ARBA00022553"/>
    </source>
</evidence>
<feature type="coiled-coil region" evidence="7">
    <location>
        <begin position="17"/>
        <end position="44"/>
    </location>
</feature>
<dbReference type="InterPro" id="IPR005467">
    <property type="entry name" value="His_kinase_dom"/>
</dbReference>
<dbReference type="Pfam" id="PF00512">
    <property type="entry name" value="HisKA"/>
    <property type="match status" value="1"/>
</dbReference>
<dbReference type="RefSeq" id="WP_101684415.1">
    <property type="nucleotide sequence ID" value="NZ_PJRP01000016.1"/>
</dbReference>
<keyword evidence="7" id="KW-0175">Coiled coil</keyword>
<organism evidence="10 11">
    <name type="scientific">Cupriavidus pauculus</name>
    <dbReference type="NCBI Taxonomy" id="82633"/>
    <lineage>
        <taxon>Bacteria</taxon>
        <taxon>Pseudomonadati</taxon>
        <taxon>Pseudomonadota</taxon>
        <taxon>Betaproteobacteria</taxon>
        <taxon>Burkholderiales</taxon>
        <taxon>Burkholderiaceae</taxon>
        <taxon>Cupriavidus</taxon>
    </lineage>
</organism>
<evidence type="ECO:0000256" key="1">
    <source>
        <dbReference type="ARBA" id="ARBA00000085"/>
    </source>
</evidence>
<evidence type="ECO:0000256" key="4">
    <source>
        <dbReference type="ARBA" id="ARBA00022679"/>
    </source>
</evidence>
<evidence type="ECO:0000256" key="7">
    <source>
        <dbReference type="SAM" id="Coils"/>
    </source>
</evidence>
<dbReference type="Pfam" id="PF02518">
    <property type="entry name" value="HATPase_c"/>
    <property type="match status" value="1"/>
</dbReference>
<dbReference type="CDD" id="cd16922">
    <property type="entry name" value="HATPase_EvgS-ArcB-TorS-like"/>
    <property type="match status" value="1"/>
</dbReference>
<evidence type="ECO:0000259" key="9">
    <source>
        <dbReference type="PROSITE" id="PS50109"/>
    </source>
</evidence>
<dbReference type="OrthoDB" id="9810730at2"/>
<reference evidence="10 11" key="1">
    <citation type="submission" date="2017-12" db="EMBL/GenBank/DDBJ databases">
        <title>Genome sequence of the active heterotrophic nitrifier-denitrifier, Cupriavidus pauculus UM1.</title>
        <authorList>
            <person name="Putonti C."/>
            <person name="Castignetti D."/>
        </authorList>
    </citation>
    <scope>NUCLEOTIDE SEQUENCE [LARGE SCALE GENOMIC DNA]</scope>
    <source>
        <strain evidence="10 11">UM1</strain>
    </source>
</reference>